<dbReference type="STRING" id="28573.A0A0U1LXJ8"/>
<comment type="cofactor">
    <cofactor evidence="1">
        <name>Mn(2+)</name>
        <dbReference type="ChEBI" id="CHEBI:29035"/>
    </cofactor>
</comment>
<protein>
    <submittedName>
        <fullName evidence="12">40S ribosomal protein S21</fullName>
    </submittedName>
</protein>
<dbReference type="PROSITE" id="PS00996">
    <property type="entry name" value="RIBOSOMAL_S21E"/>
    <property type="match status" value="1"/>
</dbReference>
<dbReference type="Pfam" id="PF00293">
    <property type="entry name" value="NUDIX"/>
    <property type="match status" value="1"/>
</dbReference>
<dbReference type="GO" id="GO:0005739">
    <property type="term" value="C:mitochondrion"/>
    <property type="evidence" value="ECO:0007669"/>
    <property type="project" value="TreeGrafter"/>
</dbReference>
<dbReference type="GO" id="GO:0022626">
    <property type="term" value="C:cytosolic ribosome"/>
    <property type="evidence" value="ECO:0007669"/>
    <property type="project" value="UniProtKB-ARBA"/>
</dbReference>
<dbReference type="PANTHER" id="PTHR12318:SF0">
    <property type="entry name" value="ACYL-COENZYME A DIPHOSPHATASE NUDT19"/>
    <property type="match status" value="1"/>
</dbReference>
<evidence type="ECO:0000256" key="3">
    <source>
        <dbReference type="ARBA" id="ARBA00010228"/>
    </source>
</evidence>
<proteinExistence type="inferred from homology"/>
<keyword evidence="7 12" id="KW-0689">Ribosomal protein</keyword>
<dbReference type="PANTHER" id="PTHR12318">
    <property type="entry name" value="TESTOSTERONE-REGULATED PROTEIN RP2"/>
    <property type="match status" value="1"/>
</dbReference>
<keyword evidence="6" id="KW-0460">Magnesium</keyword>
<keyword evidence="13" id="KW-1185">Reference proteome</keyword>
<dbReference type="InterPro" id="IPR018279">
    <property type="entry name" value="Ribosomal_eS21_CS"/>
</dbReference>
<evidence type="ECO:0000256" key="10">
    <source>
        <dbReference type="SAM" id="MobiDB-lite"/>
    </source>
</evidence>
<evidence type="ECO:0000256" key="2">
    <source>
        <dbReference type="ARBA" id="ARBA00001946"/>
    </source>
</evidence>
<dbReference type="InterPro" id="IPR039121">
    <property type="entry name" value="NUDT19"/>
</dbReference>
<evidence type="ECO:0000259" key="11">
    <source>
        <dbReference type="PROSITE" id="PS51462"/>
    </source>
</evidence>
<dbReference type="EMBL" id="CVMT01000004">
    <property type="protein sequence ID" value="CRG88104.1"/>
    <property type="molecule type" value="Genomic_DNA"/>
</dbReference>
<gene>
    <name evidence="12" type="ORF">PISL3812_05131</name>
</gene>
<evidence type="ECO:0000313" key="13">
    <source>
        <dbReference type="Proteomes" id="UP000054383"/>
    </source>
</evidence>
<dbReference type="OrthoDB" id="1695362at2759"/>
<evidence type="ECO:0000256" key="9">
    <source>
        <dbReference type="ARBA" id="ARBA00023274"/>
    </source>
</evidence>
<keyword evidence="5" id="KW-0378">Hydrolase</keyword>
<evidence type="ECO:0000256" key="8">
    <source>
        <dbReference type="ARBA" id="ARBA00023211"/>
    </source>
</evidence>
<dbReference type="OMA" id="IIMFPPQ"/>
<dbReference type="Pfam" id="PF01249">
    <property type="entry name" value="Ribosomal_S21e"/>
    <property type="match status" value="1"/>
</dbReference>
<dbReference type="GO" id="GO:0046872">
    <property type="term" value="F:metal ion binding"/>
    <property type="evidence" value="ECO:0007669"/>
    <property type="project" value="UniProtKB-KW"/>
</dbReference>
<dbReference type="GO" id="GO:0006412">
    <property type="term" value="P:translation"/>
    <property type="evidence" value="ECO:0007669"/>
    <property type="project" value="InterPro"/>
</dbReference>
<evidence type="ECO:0000256" key="6">
    <source>
        <dbReference type="ARBA" id="ARBA00022842"/>
    </source>
</evidence>
<dbReference type="Gene3D" id="3.30.1230.20">
    <property type="match status" value="1"/>
</dbReference>
<name>A0A0U1LXJ8_TALIS</name>
<feature type="domain" description="Nudix hydrolase" evidence="11">
    <location>
        <begin position="12"/>
        <end position="226"/>
    </location>
</feature>
<evidence type="ECO:0000256" key="7">
    <source>
        <dbReference type="ARBA" id="ARBA00022980"/>
    </source>
</evidence>
<comment type="cofactor">
    <cofactor evidence="2">
        <name>Mg(2+)</name>
        <dbReference type="ChEBI" id="CHEBI:18420"/>
    </cofactor>
</comment>
<keyword evidence="8" id="KW-0464">Manganese</keyword>
<dbReference type="Proteomes" id="UP000054383">
    <property type="component" value="Unassembled WGS sequence"/>
</dbReference>
<sequence>MSTKATKKEVAVPRPSSSVLLISPENEVLLLHRVETSTSFASAHVFPGGNVSTNQDGECPPPTDPKRHEDALNYRKAAIRELFEESGILLAKDRVSGKLVHVNDAVKEHGRRDIHANKLTFSDWLRGQNEAAEPDTDGLIPFTHWITPPNLPKRFTTQMYIYFLPIVELSKSDNTAQGLPQGGRQEIQTPTSDGGIEISEARFLRASAWLSQARAGDIILYPPQFALLSLVSQFLDQEDGNSNSSAPAERQRRRAELLEFIHAGSPPWTDMYICPRSIKLLADKRAVLSLDHPGPELQGSGKKGESDRVILVKFGKDGPRHVELGFKKDILREKKPESNLLMWGRFRLDAHSAAASITGHMTHNRYSLSGRQSLATALSFTVQPSRRYTTEQFAKMENEKGEIVDLYVPRKCSATNRIIKANDHASVQLAIGNVDENGRYTGDNQVYALCGFVRARGEADDSLNRLTQRDGYLKNVWSAQR</sequence>
<dbReference type="SUPFAM" id="SSF55811">
    <property type="entry name" value="Nudix"/>
    <property type="match status" value="1"/>
</dbReference>
<reference evidence="12 13" key="1">
    <citation type="submission" date="2015-04" db="EMBL/GenBank/DDBJ databases">
        <authorList>
            <person name="Syromyatnikov M.Y."/>
            <person name="Popov V.N."/>
        </authorList>
    </citation>
    <scope>NUCLEOTIDE SEQUENCE [LARGE SCALE GENOMIC DNA]</scope>
    <source>
        <strain evidence="12">WF-38-12</strain>
    </source>
</reference>
<dbReference type="InterPro" id="IPR001931">
    <property type="entry name" value="Ribosomal_eS21"/>
</dbReference>
<dbReference type="GO" id="GO:0003735">
    <property type="term" value="F:structural constituent of ribosome"/>
    <property type="evidence" value="ECO:0007669"/>
    <property type="project" value="InterPro"/>
</dbReference>
<keyword evidence="9" id="KW-0687">Ribonucleoprotein</keyword>
<dbReference type="AlphaFoldDB" id="A0A0U1LXJ8"/>
<dbReference type="InterPro" id="IPR015797">
    <property type="entry name" value="NUDIX_hydrolase-like_dom_sf"/>
</dbReference>
<dbReference type="GO" id="GO:1990904">
    <property type="term" value="C:ribonucleoprotein complex"/>
    <property type="evidence" value="ECO:0007669"/>
    <property type="project" value="UniProtKB-KW"/>
</dbReference>
<organism evidence="12 13">
    <name type="scientific">Talaromyces islandicus</name>
    <name type="common">Penicillium islandicum</name>
    <dbReference type="NCBI Taxonomy" id="28573"/>
    <lineage>
        <taxon>Eukaryota</taxon>
        <taxon>Fungi</taxon>
        <taxon>Dikarya</taxon>
        <taxon>Ascomycota</taxon>
        <taxon>Pezizomycotina</taxon>
        <taxon>Eurotiomycetes</taxon>
        <taxon>Eurotiomycetidae</taxon>
        <taxon>Eurotiales</taxon>
        <taxon>Trichocomaceae</taxon>
        <taxon>Talaromyces</taxon>
        <taxon>Talaromyces sect. Islandici</taxon>
    </lineage>
</organism>
<comment type="similarity">
    <text evidence="3">Belongs to the eukaryotic ribosomal protein eS21 family.</text>
</comment>
<dbReference type="GO" id="GO:0042274">
    <property type="term" value="P:ribosomal small subunit biogenesis"/>
    <property type="evidence" value="ECO:0007669"/>
    <property type="project" value="UniProtKB-ARBA"/>
</dbReference>
<dbReference type="FunFam" id="3.30.1230.20:FF:000001">
    <property type="entry name" value="40S ribosomal protein S21"/>
    <property type="match status" value="1"/>
</dbReference>
<evidence type="ECO:0000313" key="12">
    <source>
        <dbReference type="EMBL" id="CRG88104.1"/>
    </source>
</evidence>
<dbReference type="GO" id="GO:0016818">
    <property type="term" value="F:hydrolase activity, acting on acid anhydrides, in phosphorus-containing anhydrides"/>
    <property type="evidence" value="ECO:0007669"/>
    <property type="project" value="InterPro"/>
</dbReference>
<dbReference type="InterPro" id="IPR038579">
    <property type="entry name" value="Ribosomal_eS21_sf"/>
</dbReference>
<dbReference type="PROSITE" id="PS51462">
    <property type="entry name" value="NUDIX"/>
    <property type="match status" value="1"/>
</dbReference>
<evidence type="ECO:0000256" key="5">
    <source>
        <dbReference type="ARBA" id="ARBA00022801"/>
    </source>
</evidence>
<accession>A0A0U1LXJ8</accession>
<feature type="region of interest" description="Disordered" evidence="10">
    <location>
        <begin position="48"/>
        <end position="68"/>
    </location>
</feature>
<dbReference type="InterPro" id="IPR000086">
    <property type="entry name" value="NUDIX_hydrolase_dom"/>
</dbReference>
<dbReference type="CDD" id="cd18870">
    <property type="entry name" value="NUDIX_AcylCoAdiphos_Nudt19"/>
    <property type="match status" value="1"/>
</dbReference>
<keyword evidence="4" id="KW-0479">Metal-binding</keyword>
<dbReference type="Gene3D" id="3.90.79.10">
    <property type="entry name" value="Nucleoside Triphosphate Pyrophosphohydrolase"/>
    <property type="match status" value="1"/>
</dbReference>
<evidence type="ECO:0000256" key="4">
    <source>
        <dbReference type="ARBA" id="ARBA00022723"/>
    </source>
</evidence>
<evidence type="ECO:0000256" key="1">
    <source>
        <dbReference type="ARBA" id="ARBA00001936"/>
    </source>
</evidence>